<dbReference type="InterPro" id="IPR002036">
    <property type="entry name" value="YbeY"/>
</dbReference>
<dbReference type="Proteomes" id="UP001062901">
    <property type="component" value="Unassembled WGS sequence"/>
</dbReference>
<dbReference type="SUPFAM" id="SSF55486">
    <property type="entry name" value="Metalloproteases ('zincins'), catalytic domain"/>
    <property type="match status" value="1"/>
</dbReference>
<keyword evidence="7" id="KW-0963">Cytoplasm</keyword>
<dbReference type="HAMAP" id="MF_00009">
    <property type="entry name" value="Endoribonucl_YbeY"/>
    <property type="match status" value="1"/>
</dbReference>
<proteinExistence type="inferred from homology"/>
<dbReference type="PANTHER" id="PTHR46986">
    <property type="entry name" value="ENDORIBONUCLEASE YBEY, CHLOROPLASTIC"/>
    <property type="match status" value="1"/>
</dbReference>
<comment type="caution">
    <text evidence="8">The sequence shown here is derived from an EMBL/GenBank/DDBJ whole genome shotgun (WGS) entry which is preliminary data.</text>
</comment>
<dbReference type="InterPro" id="IPR023091">
    <property type="entry name" value="MetalPrtase_cat_dom_sf_prd"/>
</dbReference>
<comment type="cofactor">
    <cofactor evidence="7">
        <name>Zn(2+)</name>
        <dbReference type="ChEBI" id="CHEBI:29105"/>
    </cofactor>
    <text evidence="7">Binds 1 zinc ion.</text>
</comment>
<comment type="subcellular location">
    <subcellularLocation>
        <location evidence="7">Cytoplasm</location>
    </subcellularLocation>
</comment>
<keyword evidence="5 7" id="KW-0378">Hydrolase</keyword>
<organism evidence="8 9">
    <name type="scientific">Saccharibacter floricola DSM 15669</name>
    <dbReference type="NCBI Taxonomy" id="1123227"/>
    <lineage>
        <taxon>Bacteria</taxon>
        <taxon>Pseudomonadati</taxon>
        <taxon>Pseudomonadota</taxon>
        <taxon>Alphaproteobacteria</taxon>
        <taxon>Acetobacterales</taxon>
        <taxon>Acetobacteraceae</taxon>
        <taxon>Saccharibacter</taxon>
    </lineage>
</organism>
<evidence type="ECO:0000256" key="1">
    <source>
        <dbReference type="ARBA" id="ARBA00010875"/>
    </source>
</evidence>
<feature type="binding site" evidence="7">
    <location>
        <position position="123"/>
    </location>
    <ligand>
        <name>Zn(2+)</name>
        <dbReference type="ChEBI" id="CHEBI:29105"/>
        <note>catalytic</note>
    </ligand>
</feature>
<keyword evidence="2 7" id="KW-0540">Nuclease</keyword>
<dbReference type="Gene3D" id="3.40.390.30">
    <property type="entry name" value="Metalloproteases ('zincins'), catalytic domain"/>
    <property type="match status" value="1"/>
</dbReference>
<dbReference type="Pfam" id="PF02130">
    <property type="entry name" value="YbeY"/>
    <property type="match status" value="1"/>
</dbReference>
<dbReference type="EC" id="3.1.-.-" evidence="7"/>
<comment type="function">
    <text evidence="7">Single strand-specific metallo-endoribonuclease involved in late-stage 70S ribosome quality control and in maturation of the 3' terminus of the 16S rRNA.</text>
</comment>
<evidence type="ECO:0000256" key="3">
    <source>
        <dbReference type="ARBA" id="ARBA00022723"/>
    </source>
</evidence>
<evidence type="ECO:0000256" key="7">
    <source>
        <dbReference type="HAMAP-Rule" id="MF_00009"/>
    </source>
</evidence>
<name>A0ABQ0NW55_9PROT</name>
<keyword evidence="7" id="KW-0690">Ribosome biogenesis</keyword>
<evidence type="ECO:0000256" key="5">
    <source>
        <dbReference type="ARBA" id="ARBA00022801"/>
    </source>
</evidence>
<dbReference type="PANTHER" id="PTHR46986:SF1">
    <property type="entry name" value="ENDORIBONUCLEASE YBEY, CHLOROPLASTIC"/>
    <property type="match status" value="1"/>
</dbReference>
<evidence type="ECO:0000256" key="4">
    <source>
        <dbReference type="ARBA" id="ARBA00022759"/>
    </source>
</evidence>
<keyword evidence="6 7" id="KW-0862">Zinc</keyword>
<feature type="binding site" evidence="7">
    <location>
        <position position="119"/>
    </location>
    <ligand>
        <name>Zn(2+)</name>
        <dbReference type="ChEBI" id="CHEBI:29105"/>
        <note>catalytic</note>
    </ligand>
</feature>
<dbReference type="NCBIfam" id="TIGR00043">
    <property type="entry name" value="rRNA maturation RNase YbeY"/>
    <property type="match status" value="1"/>
</dbReference>
<feature type="binding site" evidence="7">
    <location>
        <position position="129"/>
    </location>
    <ligand>
        <name>Zn(2+)</name>
        <dbReference type="ChEBI" id="CHEBI:29105"/>
        <note>catalytic</note>
    </ligand>
</feature>
<dbReference type="RefSeq" id="WP_018979547.1">
    <property type="nucleotide sequence ID" value="NZ_BAQD01000001.1"/>
</dbReference>
<keyword evidence="4 7" id="KW-0255">Endonuclease</keyword>
<keyword evidence="9" id="KW-1185">Reference proteome</keyword>
<evidence type="ECO:0000256" key="6">
    <source>
        <dbReference type="ARBA" id="ARBA00022833"/>
    </source>
</evidence>
<keyword evidence="7" id="KW-0698">rRNA processing</keyword>
<evidence type="ECO:0000313" key="9">
    <source>
        <dbReference type="Proteomes" id="UP001062901"/>
    </source>
</evidence>
<reference evidence="8" key="1">
    <citation type="submission" date="2013-04" db="EMBL/GenBank/DDBJ databases">
        <title>The genome sequencing project of 58 acetic acid bacteria.</title>
        <authorList>
            <person name="Okamoto-Kainuma A."/>
            <person name="Ishikawa M."/>
            <person name="Umino S."/>
            <person name="Koizumi Y."/>
            <person name="Shiwa Y."/>
            <person name="Yoshikawa H."/>
            <person name="Matsutani M."/>
            <person name="Matsushita K."/>
        </authorList>
    </citation>
    <scope>NUCLEOTIDE SEQUENCE</scope>
    <source>
        <strain evidence="8">DSM 15669</strain>
    </source>
</reference>
<dbReference type="PROSITE" id="PS01306">
    <property type="entry name" value="UPF0054"/>
    <property type="match status" value="1"/>
</dbReference>
<sequence>MTPRNPIARADLIVESMRWYGAISDLDRLVQRTCQMVRRFGGINANQQTAPSLLFSDDQHVKKLNFQFRGKNKPTNVLTFEPLSPQHGGDIVLAYETMKREADKAQRPLRAHVTHLLVHGLLHLAGHDHLHPGEARRMETLETYIMRRMGFPDPWKTGAKPHA</sequence>
<evidence type="ECO:0000313" key="8">
    <source>
        <dbReference type="EMBL" id="GBQ04818.1"/>
    </source>
</evidence>
<protein>
    <recommendedName>
        <fullName evidence="7">Endoribonuclease YbeY</fullName>
        <ecNumber evidence="7">3.1.-.-</ecNumber>
    </recommendedName>
</protein>
<dbReference type="InterPro" id="IPR020549">
    <property type="entry name" value="YbeY_CS"/>
</dbReference>
<keyword evidence="3 7" id="KW-0479">Metal-binding</keyword>
<gene>
    <name evidence="7" type="primary">ybeY</name>
    <name evidence="8" type="ORF">AA15669_0167</name>
</gene>
<dbReference type="EMBL" id="BAQD01000001">
    <property type="protein sequence ID" value="GBQ04818.1"/>
    <property type="molecule type" value="Genomic_DNA"/>
</dbReference>
<accession>A0ABQ0NW55</accession>
<comment type="similarity">
    <text evidence="1 7">Belongs to the endoribonuclease YbeY family.</text>
</comment>
<evidence type="ECO:0000256" key="2">
    <source>
        <dbReference type="ARBA" id="ARBA00022722"/>
    </source>
</evidence>